<name>A0ABV4CU78_9BACT</name>
<sequence length="944" mass="104363">MISKYKIILLAALGSSVCAGDAYAASEESADSLNAENQIQLAYRTIDKNDVLGGVEVLDVEALMQKNYINEISNSTISGYVSGFNGNSLWGMDADNNAGFLVLIDGVARDMNNVSSTEVQSITFMKGAQATVLYGSRAAKGVIYITTKRGHEGPLRINVRANTGWHVAKSMPEYLGSAEYMTLYNEARANDDLGPAYTADQIYNTATGTNPYRYPDVNMYSSEYLKKVYNRSDATVEISGGNQRARFYTNINYYRLGDYLNFGEAKNNYTDRFSVRGNIDVNIAEWVKAYVNADATFYGARSAHGNYWESASTFRPNRITPLIPISMVNPDAVESLGLINGSNNIRDGYFLAGTQIDPTNIFADYLAKGYTKFTSRQFQFDAGVNLDLGMLAKGLTFGTRFSVDYATSYNTSYTDSYATFIPVWSNFNGKDEITSVNKEGKDEHSGVQNVTGSASRQTLSWSGQFDYNRTFADVHNFHALALAAGWQRTVAGEYHRVSSANIGFEVDYNYDHRYYADLSLVGLHSAKLAPGHRQGWSPSATLGWRISQEDFLIDNPVVNNLMLSVSASDVKSDMDIPGFYLYSTHFTTGGWYSWGGSDGQAAAYPARGGNPGLGYISRKEFTASVRGTFFNNLMDVNAQFFTYKMDGLVINNSSKFPTFFSTYYPASSLATYLNNDANTRTGFDFGVNLKKTVGEVDLQMGVTGTYYKTKASKRDEIREYAYQYREGKAIDGIWGYKCLGFFATDEEAAAVDQSALGSSNLKAGDLKYADINNDGKINQDDQVMLAKGGWYGAPFFMGVNLSAKWKGFTIFVRGLGSYGGHGMLNDNLYYKMVGDNKYSAMARERWTPATAATATMPRLTTTNGANNYVASDFWLYSTDRFDIDKIQLTYDFPSSIIHGIVKGLQVYVSGDDLLTIGKNRKIMEMNVGSAPQSRFYNIGAKVTF</sequence>
<dbReference type="InterPro" id="IPR037066">
    <property type="entry name" value="Plug_dom_sf"/>
</dbReference>
<dbReference type="InterPro" id="IPR012910">
    <property type="entry name" value="Plug_dom"/>
</dbReference>
<evidence type="ECO:0000313" key="3">
    <source>
        <dbReference type="EMBL" id="MEY8244075.1"/>
    </source>
</evidence>
<dbReference type="Proteomes" id="UP001565200">
    <property type="component" value="Unassembled WGS sequence"/>
</dbReference>
<evidence type="ECO:0000313" key="4">
    <source>
        <dbReference type="Proteomes" id="UP001565200"/>
    </source>
</evidence>
<protein>
    <submittedName>
        <fullName evidence="3">SusC/RagA family TonB-linked outer membrane protein</fullName>
    </submittedName>
</protein>
<dbReference type="SUPFAM" id="SSF56935">
    <property type="entry name" value="Porins"/>
    <property type="match status" value="1"/>
</dbReference>
<dbReference type="NCBIfam" id="TIGR04056">
    <property type="entry name" value="OMP_RagA_SusC"/>
    <property type="match status" value="1"/>
</dbReference>
<comment type="caution">
    <text evidence="3">The sequence shown here is derived from an EMBL/GenBank/DDBJ whole genome shotgun (WGS) entry which is preliminary data.</text>
</comment>
<evidence type="ECO:0000256" key="1">
    <source>
        <dbReference type="SAM" id="SignalP"/>
    </source>
</evidence>
<feature type="signal peptide" evidence="1">
    <location>
        <begin position="1"/>
        <end position="24"/>
    </location>
</feature>
<dbReference type="Pfam" id="PF07715">
    <property type="entry name" value="Plug"/>
    <property type="match status" value="1"/>
</dbReference>
<dbReference type="RefSeq" id="WP_369863020.1">
    <property type="nucleotide sequence ID" value="NZ_JBCLPP010000001.1"/>
</dbReference>
<organism evidence="3 4">
    <name type="scientific">Heminiphilus faecis</name>
    <dbReference type="NCBI Taxonomy" id="2601703"/>
    <lineage>
        <taxon>Bacteria</taxon>
        <taxon>Pseudomonadati</taxon>
        <taxon>Bacteroidota</taxon>
        <taxon>Bacteroidia</taxon>
        <taxon>Bacteroidales</taxon>
        <taxon>Muribaculaceae</taxon>
        <taxon>Heminiphilus</taxon>
    </lineage>
</organism>
<dbReference type="Gene3D" id="2.170.130.10">
    <property type="entry name" value="TonB-dependent receptor, plug domain"/>
    <property type="match status" value="1"/>
</dbReference>
<feature type="chain" id="PRO_5045808045" evidence="1">
    <location>
        <begin position="25"/>
        <end position="944"/>
    </location>
</feature>
<accession>A0ABV4CU78</accession>
<dbReference type="InterPro" id="IPR023996">
    <property type="entry name" value="TonB-dep_OMP_SusC/RagA"/>
</dbReference>
<dbReference type="EMBL" id="JBCLPP010000001">
    <property type="protein sequence ID" value="MEY8244075.1"/>
    <property type="molecule type" value="Genomic_DNA"/>
</dbReference>
<feature type="domain" description="TonB-dependent receptor plug" evidence="2">
    <location>
        <begin position="73"/>
        <end position="142"/>
    </location>
</feature>
<gene>
    <name evidence="3" type="ORF">AAK873_00415</name>
</gene>
<keyword evidence="1" id="KW-0732">Signal</keyword>
<proteinExistence type="predicted"/>
<keyword evidence="4" id="KW-1185">Reference proteome</keyword>
<reference evidence="3 4" key="1">
    <citation type="submission" date="2024-03" db="EMBL/GenBank/DDBJ databases">
        <title>Mouse gut bacterial collection (mGBC) of GemPharmatech.</title>
        <authorList>
            <person name="He Y."/>
            <person name="Dong L."/>
            <person name="Wu D."/>
            <person name="Gao X."/>
            <person name="Lin Z."/>
        </authorList>
    </citation>
    <scope>NUCLEOTIDE SEQUENCE [LARGE SCALE GENOMIC DNA]</scope>
    <source>
        <strain evidence="3 4">54-13</strain>
    </source>
</reference>
<evidence type="ECO:0000259" key="2">
    <source>
        <dbReference type="Pfam" id="PF07715"/>
    </source>
</evidence>